<evidence type="ECO:0008006" key="3">
    <source>
        <dbReference type="Google" id="ProtNLM"/>
    </source>
</evidence>
<accession>A0A561B2Q5</accession>
<keyword evidence="2" id="KW-1185">Reference proteome</keyword>
<dbReference type="Proteomes" id="UP000318380">
    <property type="component" value="Unassembled WGS sequence"/>
</dbReference>
<dbReference type="SUPFAM" id="SSF54909">
    <property type="entry name" value="Dimeric alpha+beta barrel"/>
    <property type="match status" value="1"/>
</dbReference>
<dbReference type="EMBL" id="VIVK01000003">
    <property type="protein sequence ID" value="TWD73131.1"/>
    <property type="molecule type" value="Genomic_DNA"/>
</dbReference>
<proteinExistence type="predicted"/>
<evidence type="ECO:0000313" key="2">
    <source>
        <dbReference type="Proteomes" id="UP000318380"/>
    </source>
</evidence>
<organism evidence="1 2">
    <name type="scientific">Kribbella amoyensis</name>
    <dbReference type="NCBI Taxonomy" id="996641"/>
    <lineage>
        <taxon>Bacteria</taxon>
        <taxon>Bacillati</taxon>
        <taxon>Actinomycetota</taxon>
        <taxon>Actinomycetes</taxon>
        <taxon>Propionibacteriales</taxon>
        <taxon>Kribbellaceae</taxon>
        <taxon>Kribbella</taxon>
    </lineage>
</organism>
<dbReference type="AlphaFoldDB" id="A0A561B2Q5"/>
<dbReference type="Gene3D" id="3.30.70.100">
    <property type="match status" value="1"/>
</dbReference>
<protein>
    <recommendedName>
        <fullName evidence="3">ABM domain-containing protein</fullName>
    </recommendedName>
</protein>
<evidence type="ECO:0000313" key="1">
    <source>
        <dbReference type="EMBL" id="TWD73131.1"/>
    </source>
</evidence>
<name>A0A561B2Q5_9ACTN</name>
<comment type="caution">
    <text evidence="1">The sequence shown here is derived from an EMBL/GenBank/DDBJ whole genome shotgun (WGS) entry which is preliminary data.</text>
</comment>
<dbReference type="RefSeq" id="WP_145814333.1">
    <property type="nucleotide sequence ID" value="NZ_VIVK01000003.1"/>
</dbReference>
<sequence length="103" mass="11603">MIARIWRTGLDEARAAEYDTFAVERSLPMFRRQPGFRAALFLRTEHGRVAITLWRDQAAVEALASSTDYQETVAAIRATGILRPPQTVEILPVDEAWLAADFV</sequence>
<dbReference type="InterPro" id="IPR011008">
    <property type="entry name" value="Dimeric_a/b-barrel"/>
</dbReference>
<dbReference type="OrthoDB" id="9799092at2"/>
<reference evidence="1 2" key="1">
    <citation type="submission" date="2019-06" db="EMBL/GenBank/DDBJ databases">
        <title>Sequencing the genomes of 1000 actinobacteria strains.</title>
        <authorList>
            <person name="Klenk H.-P."/>
        </authorList>
    </citation>
    <scope>NUCLEOTIDE SEQUENCE [LARGE SCALE GENOMIC DNA]</scope>
    <source>
        <strain evidence="1 2">DSM 24683</strain>
    </source>
</reference>
<gene>
    <name evidence="1" type="ORF">FB561_7016</name>
</gene>